<proteinExistence type="predicted"/>
<gene>
    <name evidence="6" type="ORF">WKV44_08500</name>
</gene>
<dbReference type="SUPFAM" id="SSF54184">
    <property type="entry name" value="Penicillin-binding protein 2x (pbp-2x), c-terminal domain"/>
    <property type="match status" value="1"/>
</dbReference>
<comment type="subcellular location">
    <subcellularLocation>
        <location evidence="1">Membrane</location>
    </subcellularLocation>
</comment>
<evidence type="ECO:0000256" key="3">
    <source>
        <dbReference type="ARBA" id="ARBA00023136"/>
    </source>
</evidence>
<keyword evidence="2" id="KW-0378">Hydrolase</keyword>
<dbReference type="InterPro" id="IPR005311">
    <property type="entry name" value="PBP_dimer"/>
</dbReference>
<keyword evidence="4" id="KW-0812">Transmembrane</keyword>
<dbReference type="InterPro" id="IPR012338">
    <property type="entry name" value="Beta-lactam/transpept-like"/>
</dbReference>
<keyword evidence="2" id="KW-0121">Carboxypeptidase</keyword>
<dbReference type="SMART" id="SM00740">
    <property type="entry name" value="PASTA"/>
    <property type="match status" value="1"/>
</dbReference>
<dbReference type="Gene3D" id="3.90.1310.10">
    <property type="entry name" value="Penicillin-binding protein 2a (Domain 2)"/>
    <property type="match status" value="1"/>
</dbReference>
<accession>A0ABU9UDI4</accession>
<evidence type="ECO:0000259" key="5">
    <source>
        <dbReference type="PROSITE" id="PS51178"/>
    </source>
</evidence>
<protein>
    <submittedName>
        <fullName evidence="6">Penicillin-binding transpeptidase domain-containing protein</fullName>
    </submittedName>
</protein>
<dbReference type="Gene3D" id="3.30.450.330">
    <property type="match status" value="1"/>
</dbReference>
<dbReference type="RefSeq" id="WP_420070035.1">
    <property type="nucleotide sequence ID" value="NZ_JBCHKQ010000004.1"/>
</dbReference>
<dbReference type="CDD" id="cd06575">
    <property type="entry name" value="PASTA_Pbp2x-like_2"/>
    <property type="match status" value="1"/>
</dbReference>
<dbReference type="Gene3D" id="3.40.710.10">
    <property type="entry name" value="DD-peptidase/beta-lactamase superfamily"/>
    <property type="match status" value="1"/>
</dbReference>
<dbReference type="InterPro" id="IPR036138">
    <property type="entry name" value="PBP_dimer_sf"/>
</dbReference>
<dbReference type="PROSITE" id="PS51178">
    <property type="entry name" value="PASTA"/>
    <property type="match status" value="1"/>
</dbReference>
<reference evidence="6 7" key="1">
    <citation type="submission" date="2024-03" db="EMBL/GenBank/DDBJ databases">
        <title>Ignisphaera cupida sp. nov., a hyperthermophilic hydrolytic archaeon from a hot spring of Kamchatka, and proposal of Ignisphaeraceae fam. nov.</title>
        <authorList>
            <person name="Podosokorskaya O.A."/>
            <person name="Elcheninov A.G."/>
            <person name="Maltseva A.I."/>
            <person name="Zayulina K.S."/>
            <person name="Novikov A."/>
            <person name="Merkel A.Y."/>
        </authorList>
    </citation>
    <scope>NUCLEOTIDE SEQUENCE [LARGE SCALE GENOMIC DNA]</scope>
    <source>
        <strain evidence="6 7">38H-sp</strain>
    </source>
</reference>
<dbReference type="Pfam" id="PF03717">
    <property type="entry name" value="PBP_dimer"/>
    <property type="match status" value="1"/>
</dbReference>
<feature type="domain" description="PASTA" evidence="5">
    <location>
        <begin position="566"/>
        <end position="620"/>
    </location>
</feature>
<dbReference type="SUPFAM" id="SSF56601">
    <property type="entry name" value="beta-lactamase/transpeptidase-like"/>
    <property type="match status" value="1"/>
</dbReference>
<evidence type="ECO:0000256" key="2">
    <source>
        <dbReference type="ARBA" id="ARBA00022645"/>
    </source>
</evidence>
<evidence type="ECO:0000313" key="6">
    <source>
        <dbReference type="EMBL" id="MEM5948584.1"/>
    </source>
</evidence>
<organism evidence="6 7">
    <name type="scientific">Rarispira pelagica</name>
    <dbReference type="NCBI Taxonomy" id="3141764"/>
    <lineage>
        <taxon>Bacteria</taxon>
        <taxon>Pseudomonadati</taxon>
        <taxon>Spirochaetota</taxon>
        <taxon>Spirochaetia</taxon>
        <taxon>Winmispirales</taxon>
        <taxon>Winmispiraceae</taxon>
        <taxon>Rarispira</taxon>
    </lineage>
</organism>
<name>A0ABU9UDI4_9SPIR</name>
<keyword evidence="4" id="KW-1133">Transmembrane helix</keyword>
<keyword evidence="3 4" id="KW-0472">Membrane</keyword>
<dbReference type="InterPro" id="IPR005543">
    <property type="entry name" value="PASTA_dom"/>
</dbReference>
<dbReference type="Pfam" id="PF03793">
    <property type="entry name" value="PASTA"/>
    <property type="match status" value="1"/>
</dbReference>
<sequence length="620" mass="68369">MEDKKRSVRIWIAISFLLIWAIILMGRISYLMLFNKENAKTSITNNKKIRGTIMDRNGEILAIQIKLFSLSAWMPSVEDIDSSIKLLSPILDIKEEELRDKLNSSKGFLYIKRRLSPSAEKEINKLIASGKLPGFSLQPEYTRIYPLKSIGSHVVGYSGTDNRGLDGVEYTMDSILMSSMGDVPYSGGNNIFLTIDSRIQHITDNFAEELKTQHKAKDVMILLADAKTGEILAYSAAPGFDCNLYPETTIEQRTNYPISYSYEPGSVFKIFSLASFLEIGGIDSSFRTYCPGYYVNTSTTPNIKINCLGTHGEENITDILVNSCNTGAAYASDTVSDEEFYRLLIKLGFGNKTGIALNGESAGVLNSPEKWSLRSKPTIAIGQEIGVTAIQMIKAATAIANKGTLLEPQIIKKITTQDGKIIKESKPVRIDQVFSPSTTEIILQGMQEAVERGTAKRAKLDFVNIAAKTGTAQKLDPKTGKYSKTDFIASTMSFIPADNPSIIAYIVIDSPHGESYYGGRIAAPAIAELIKRVSDYIDIKDNTEKTHLYSDGKTKIPVEKLPIITDVIPDFTGLSKATLMPLLLRDDIKVNIKGSGWVVRQNPEPGTPFKKGMSITLELE</sequence>
<keyword evidence="2" id="KW-0645">Protease</keyword>
<dbReference type="Proteomes" id="UP001466331">
    <property type="component" value="Unassembled WGS sequence"/>
</dbReference>
<evidence type="ECO:0000256" key="1">
    <source>
        <dbReference type="ARBA" id="ARBA00004370"/>
    </source>
</evidence>
<evidence type="ECO:0000256" key="4">
    <source>
        <dbReference type="SAM" id="Phobius"/>
    </source>
</evidence>
<dbReference type="InterPro" id="IPR050515">
    <property type="entry name" value="Beta-lactam/transpept"/>
</dbReference>
<dbReference type="PANTHER" id="PTHR30627">
    <property type="entry name" value="PEPTIDOGLYCAN D,D-TRANSPEPTIDASE"/>
    <property type="match status" value="1"/>
</dbReference>
<comment type="caution">
    <text evidence="6">The sequence shown here is derived from an EMBL/GenBank/DDBJ whole genome shotgun (WGS) entry which is preliminary data.</text>
</comment>
<feature type="transmembrane region" description="Helical" evidence="4">
    <location>
        <begin position="12"/>
        <end position="33"/>
    </location>
</feature>
<evidence type="ECO:0000313" key="7">
    <source>
        <dbReference type="Proteomes" id="UP001466331"/>
    </source>
</evidence>
<keyword evidence="7" id="KW-1185">Reference proteome</keyword>
<dbReference type="InterPro" id="IPR001460">
    <property type="entry name" value="PCN-bd_Tpept"/>
</dbReference>
<dbReference type="PANTHER" id="PTHR30627:SF1">
    <property type="entry name" value="PEPTIDOGLYCAN D,D-TRANSPEPTIDASE FTSI"/>
    <property type="match status" value="1"/>
</dbReference>
<dbReference type="Pfam" id="PF00905">
    <property type="entry name" value="Transpeptidase"/>
    <property type="match status" value="1"/>
</dbReference>
<dbReference type="EMBL" id="JBCHKQ010000004">
    <property type="protein sequence ID" value="MEM5948584.1"/>
    <property type="molecule type" value="Genomic_DNA"/>
</dbReference>
<dbReference type="SUPFAM" id="SSF56519">
    <property type="entry name" value="Penicillin binding protein dimerisation domain"/>
    <property type="match status" value="1"/>
</dbReference>